<dbReference type="Pfam" id="PF10418">
    <property type="entry name" value="DHODB_Fe-S_bind"/>
    <property type="match status" value="1"/>
</dbReference>
<dbReference type="PANTHER" id="PTHR43513:SF3">
    <property type="entry name" value="DIHYDROOROTATE DEHYDROGENASE B (NAD(+)), ELECTRON TRANSFER SUBUNIT-RELATED"/>
    <property type="match status" value="1"/>
</dbReference>
<dbReference type="SUPFAM" id="SSF52343">
    <property type="entry name" value="Ferredoxin reductase-like, C-terminal NADP-linked domain"/>
    <property type="match status" value="1"/>
</dbReference>
<keyword evidence="3" id="KW-1185">Reference proteome</keyword>
<dbReference type="InterPro" id="IPR050353">
    <property type="entry name" value="PyrK_electron_transfer"/>
</dbReference>
<feature type="domain" description="Dihydroorotate dehydrogenase electron transfer subunit iron-sulphur cluster binding" evidence="1">
    <location>
        <begin position="232"/>
        <end position="269"/>
    </location>
</feature>
<dbReference type="OrthoDB" id="9796486at2"/>
<name>A0A561UAE4_9ACTN</name>
<dbReference type="Gene3D" id="2.10.240.10">
    <property type="entry name" value="Dihydroorotate dehydrogenase, electron transfer subunit"/>
    <property type="match status" value="1"/>
</dbReference>
<dbReference type="Proteomes" id="UP000317940">
    <property type="component" value="Unassembled WGS sequence"/>
</dbReference>
<dbReference type="PANTHER" id="PTHR43513">
    <property type="entry name" value="DIHYDROOROTATE DEHYDROGENASE B (NAD(+)), ELECTRON TRANSFER SUBUNIT"/>
    <property type="match status" value="1"/>
</dbReference>
<proteinExistence type="predicted"/>
<evidence type="ECO:0000259" key="1">
    <source>
        <dbReference type="Pfam" id="PF10418"/>
    </source>
</evidence>
<comment type="caution">
    <text evidence="2">The sequence shown here is derived from an EMBL/GenBank/DDBJ whole genome shotgun (WGS) entry which is preliminary data.</text>
</comment>
<reference evidence="2 3" key="1">
    <citation type="submission" date="2019-06" db="EMBL/GenBank/DDBJ databases">
        <title>Sequencing the genomes of 1000 actinobacteria strains.</title>
        <authorList>
            <person name="Klenk H.-P."/>
        </authorList>
    </citation>
    <scope>NUCLEOTIDE SEQUENCE [LARGE SCALE GENOMIC DNA]</scope>
    <source>
        <strain evidence="2 3">DSM 44826</strain>
    </source>
</reference>
<sequence>MANPLQLRAEVLADHPEGAYRRLVLRAPGVPRRVRPGHLAALAVGGAGAPRLLRRAHPVHRADPAAGTVELVLPADDPAVAEKATELDLIAPLGTPFPLPDGPAAALLVGEQAAAGPLLELGAELLRRGCRIGFVLGAPSADRLYGVERAQVLTPDVLVLTEDGSAGLAGRVTDPPAGGGGPHSPSVLAQAVEAIGATVLYAAGGRRTLAAAARTAAERSVRCHTAVPQAAVCATGSCLSCVLPVVGADGRVRFARGCADGPVFDGTKVRWEQIGTVPADLDGAGAAR</sequence>
<dbReference type="AlphaFoldDB" id="A0A561UAE4"/>
<protein>
    <submittedName>
        <fullName evidence="2">Dihydroorotate dehydrogenase electron transfer subunit</fullName>
    </submittedName>
</protein>
<dbReference type="RefSeq" id="WP_145902709.1">
    <property type="nucleotide sequence ID" value="NZ_BAAAMZ010000020.1"/>
</dbReference>
<gene>
    <name evidence="2" type="ORF">FHX73_11100</name>
</gene>
<accession>A0A561UAE4</accession>
<dbReference type="InterPro" id="IPR019480">
    <property type="entry name" value="Dihydroorotate_DH_Fe-S-bd"/>
</dbReference>
<evidence type="ECO:0000313" key="2">
    <source>
        <dbReference type="EMBL" id="TWF96336.1"/>
    </source>
</evidence>
<dbReference type="EMBL" id="VIWT01000001">
    <property type="protein sequence ID" value="TWF96336.1"/>
    <property type="molecule type" value="Genomic_DNA"/>
</dbReference>
<organism evidence="2 3">
    <name type="scientific">Kitasatospora viridis</name>
    <dbReference type="NCBI Taxonomy" id="281105"/>
    <lineage>
        <taxon>Bacteria</taxon>
        <taxon>Bacillati</taxon>
        <taxon>Actinomycetota</taxon>
        <taxon>Actinomycetes</taxon>
        <taxon>Kitasatosporales</taxon>
        <taxon>Streptomycetaceae</taxon>
        <taxon>Kitasatospora</taxon>
    </lineage>
</organism>
<dbReference type="InterPro" id="IPR039261">
    <property type="entry name" value="FNR_nucleotide-bd"/>
</dbReference>
<evidence type="ECO:0000313" key="3">
    <source>
        <dbReference type="Proteomes" id="UP000317940"/>
    </source>
</evidence>
<dbReference type="InterPro" id="IPR037117">
    <property type="entry name" value="Dihydroorotate_DH_ele_sf"/>
</dbReference>